<dbReference type="EMBL" id="LR798243">
    <property type="protein sequence ID" value="CAB5214958.1"/>
    <property type="molecule type" value="Genomic_DNA"/>
</dbReference>
<protein>
    <submittedName>
        <fullName evidence="1">WYL domain containing protein</fullName>
    </submittedName>
</protein>
<sequence>MHNIKLKELPTDDERNRYLRNLLGNNDCEITFTKVDGTVRTMPCTLRTEAMPQRVVTEEHQTTKLYKPETLSVWCLDKSEWRSFRVANVTEVKVLGT</sequence>
<name>A0A6J7WKF3_9CAUD</name>
<organism evidence="1">
    <name type="scientific">uncultured Caudovirales phage</name>
    <dbReference type="NCBI Taxonomy" id="2100421"/>
    <lineage>
        <taxon>Viruses</taxon>
        <taxon>Duplodnaviria</taxon>
        <taxon>Heunggongvirae</taxon>
        <taxon>Uroviricota</taxon>
        <taxon>Caudoviricetes</taxon>
        <taxon>Peduoviridae</taxon>
        <taxon>Maltschvirus</taxon>
        <taxon>Maltschvirus maltsch</taxon>
    </lineage>
</organism>
<dbReference type="InterPro" id="IPR024401">
    <property type="entry name" value="WYL_prot"/>
</dbReference>
<proteinExistence type="predicted"/>
<gene>
    <name evidence="1" type="ORF">UFOVP190_338</name>
</gene>
<evidence type="ECO:0000313" key="1">
    <source>
        <dbReference type="EMBL" id="CAB5214958.1"/>
    </source>
</evidence>
<dbReference type="Pfam" id="PF10902">
    <property type="entry name" value="WYL_2"/>
    <property type="match status" value="1"/>
</dbReference>
<reference evidence="1" key="1">
    <citation type="submission" date="2020-05" db="EMBL/GenBank/DDBJ databases">
        <authorList>
            <person name="Chiriac C."/>
            <person name="Salcher M."/>
            <person name="Ghai R."/>
            <person name="Kavagutti S V."/>
        </authorList>
    </citation>
    <scope>NUCLEOTIDE SEQUENCE</scope>
</reference>
<accession>A0A6J7WKF3</accession>